<evidence type="ECO:0000313" key="10">
    <source>
        <dbReference type="EMBL" id="PRH86593.1"/>
    </source>
</evidence>
<comment type="similarity">
    <text evidence="2">Belongs to the ABC-2 integral membrane protein family.</text>
</comment>
<gene>
    <name evidence="10" type="ORF">C5L14_14785</name>
</gene>
<evidence type="ECO:0000259" key="9">
    <source>
        <dbReference type="PROSITE" id="PS51012"/>
    </source>
</evidence>
<evidence type="ECO:0000256" key="3">
    <source>
        <dbReference type="ARBA" id="ARBA00022448"/>
    </source>
</evidence>
<protein>
    <recommendedName>
        <fullName evidence="9">ABC transmembrane type-2 domain-containing protein</fullName>
    </recommendedName>
</protein>
<evidence type="ECO:0000256" key="6">
    <source>
        <dbReference type="ARBA" id="ARBA00022989"/>
    </source>
</evidence>
<accession>A0A2S9QB61</accession>
<dbReference type="EMBL" id="PUEJ01000005">
    <property type="protein sequence ID" value="PRH86593.1"/>
    <property type="molecule type" value="Genomic_DNA"/>
</dbReference>
<feature type="transmembrane region" description="Helical" evidence="8">
    <location>
        <begin position="255"/>
        <end position="279"/>
    </location>
</feature>
<dbReference type="PANTHER" id="PTHR30294:SF44">
    <property type="entry name" value="MULTIDRUG ABC TRANSPORTER PERMEASE YBHR-RELATED"/>
    <property type="match status" value="1"/>
</dbReference>
<keyword evidence="5 8" id="KW-0812">Transmembrane</keyword>
<keyword evidence="4" id="KW-1003">Cell membrane</keyword>
<reference evidence="10 11" key="1">
    <citation type="submission" date="2018-02" db="EMBL/GenBank/DDBJ databases">
        <title>Whole genome sequencing of endophytic bacterium.</title>
        <authorList>
            <person name="Eedara R."/>
            <person name="Podile A.R."/>
        </authorList>
    </citation>
    <scope>NUCLEOTIDE SEQUENCE [LARGE SCALE GENOMIC DNA]</scope>
    <source>
        <strain evidence="10 11">RP1T</strain>
    </source>
</reference>
<evidence type="ECO:0000256" key="1">
    <source>
        <dbReference type="ARBA" id="ARBA00004651"/>
    </source>
</evidence>
<keyword evidence="7 8" id="KW-0472">Membrane</keyword>
<dbReference type="PANTHER" id="PTHR30294">
    <property type="entry name" value="MEMBRANE COMPONENT OF ABC TRANSPORTER YHHJ-RELATED"/>
    <property type="match status" value="1"/>
</dbReference>
<evidence type="ECO:0000256" key="2">
    <source>
        <dbReference type="ARBA" id="ARBA00007783"/>
    </source>
</evidence>
<evidence type="ECO:0000256" key="8">
    <source>
        <dbReference type="SAM" id="Phobius"/>
    </source>
</evidence>
<dbReference type="Gene3D" id="3.40.1710.10">
    <property type="entry name" value="abc type-2 transporter like domain"/>
    <property type="match status" value="1"/>
</dbReference>
<evidence type="ECO:0000313" key="11">
    <source>
        <dbReference type="Proteomes" id="UP000237682"/>
    </source>
</evidence>
<dbReference type="Pfam" id="PF12698">
    <property type="entry name" value="ABC2_membrane_3"/>
    <property type="match status" value="1"/>
</dbReference>
<keyword evidence="11" id="KW-1185">Reference proteome</keyword>
<evidence type="ECO:0000256" key="4">
    <source>
        <dbReference type="ARBA" id="ARBA00022475"/>
    </source>
</evidence>
<dbReference type="PROSITE" id="PS51012">
    <property type="entry name" value="ABC_TM2"/>
    <property type="match status" value="1"/>
</dbReference>
<feature type="transmembrane region" description="Helical" evidence="8">
    <location>
        <begin position="286"/>
        <end position="307"/>
    </location>
</feature>
<sequence length="370" mass="40361">MGLTRLRALIIKELLGILRDPKSRIILVVPPILQLLVFSFAATLEVKNVDILVLNRDNGAWSQELIRRVEGSPTFHSVRRTQDPAELRAAIDRQEVIAAIEIGPAFSRDIEGRRPTDLGLVLDGRKSNASQIVAGYLNQIAAGLAADTALGKAAGGRAIDVVARNWFNSNLIFQWFMVPNLVAAIALLIGLIVTALSIARERELGTFDQLMVSPLRTHEILLGKLLPPMLIGSFHLTVYIVAAVLIFGVPLRGSLLLLYGSAVFYLLAVAGIGLFISALSTTQQQAILGAFLFLVPAMLLSGFATPIENMPAWLQPVTVINPLRYFLVIVKGVFLRDLPFDAVLANTWPMAVIAAGSLGFASWLFRRRLE</sequence>
<dbReference type="RefSeq" id="WP_105862823.1">
    <property type="nucleotide sequence ID" value="NZ_PUEJ01000005.1"/>
</dbReference>
<feature type="domain" description="ABC transmembrane type-2" evidence="9">
    <location>
        <begin position="130"/>
        <end position="368"/>
    </location>
</feature>
<feature type="transmembrane region" description="Helical" evidence="8">
    <location>
        <begin position="172"/>
        <end position="199"/>
    </location>
</feature>
<dbReference type="InterPro" id="IPR047817">
    <property type="entry name" value="ABC2_TM_bact-type"/>
</dbReference>
<feature type="transmembrane region" description="Helical" evidence="8">
    <location>
        <begin position="220"/>
        <end position="249"/>
    </location>
</feature>
<dbReference type="Proteomes" id="UP000237682">
    <property type="component" value="Unassembled WGS sequence"/>
</dbReference>
<feature type="transmembrane region" description="Helical" evidence="8">
    <location>
        <begin position="347"/>
        <end position="365"/>
    </location>
</feature>
<name>A0A2S9QB61_9HYPH</name>
<dbReference type="GO" id="GO:0005886">
    <property type="term" value="C:plasma membrane"/>
    <property type="evidence" value="ECO:0007669"/>
    <property type="project" value="UniProtKB-SubCell"/>
</dbReference>
<comment type="subcellular location">
    <subcellularLocation>
        <location evidence="1">Cell membrane</location>
        <topology evidence="1">Multi-pass membrane protein</topology>
    </subcellularLocation>
</comment>
<organism evidence="10 11">
    <name type="scientific">Labrys okinawensis</name>
    <dbReference type="NCBI Taxonomy" id="346911"/>
    <lineage>
        <taxon>Bacteria</taxon>
        <taxon>Pseudomonadati</taxon>
        <taxon>Pseudomonadota</taxon>
        <taxon>Alphaproteobacteria</taxon>
        <taxon>Hyphomicrobiales</taxon>
        <taxon>Xanthobacteraceae</taxon>
        <taxon>Labrys</taxon>
    </lineage>
</organism>
<keyword evidence="6 8" id="KW-1133">Transmembrane helix</keyword>
<keyword evidence="3" id="KW-0813">Transport</keyword>
<dbReference type="GO" id="GO:0140359">
    <property type="term" value="F:ABC-type transporter activity"/>
    <property type="evidence" value="ECO:0007669"/>
    <property type="project" value="InterPro"/>
</dbReference>
<comment type="caution">
    <text evidence="10">The sequence shown here is derived from an EMBL/GenBank/DDBJ whole genome shotgun (WGS) entry which is preliminary data.</text>
</comment>
<dbReference type="InterPro" id="IPR051449">
    <property type="entry name" value="ABC-2_transporter_component"/>
</dbReference>
<evidence type="ECO:0000256" key="7">
    <source>
        <dbReference type="ARBA" id="ARBA00023136"/>
    </source>
</evidence>
<proteinExistence type="inferred from homology"/>
<dbReference type="OrthoDB" id="9784671at2"/>
<dbReference type="AlphaFoldDB" id="A0A2S9QB61"/>
<dbReference type="InterPro" id="IPR013525">
    <property type="entry name" value="ABC2_TM"/>
</dbReference>
<evidence type="ECO:0000256" key="5">
    <source>
        <dbReference type="ARBA" id="ARBA00022692"/>
    </source>
</evidence>